<dbReference type="InParanoid" id="A0A218YYW8"/>
<evidence type="ECO:0000256" key="1">
    <source>
        <dbReference type="SAM" id="SignalP"/>
    </source>
</evidence>
<proteinExistence type="predicted"/>
<dbReference type="EMBL" id="MZNU01000335">
    <property type="protein sequence ID" value="OWP00196.1"/>
    <property type="molecule type" value="Genomic_DNA"/>
</dbReference>
<feature type="signal peptide" evidence="1">
    <location>
        <begin position="1"/>
        <end position="21"/>
    </location>
</feature>
<keyword evidence="1" id="KW-0732">Signal</keyword>
<keyword evidence="3" id="KW-1185">Reference proteome</keyword>
<protein>
    <submittedName>
        <fullName evidence="2">Uncharacterized protein</fullName>
    </submittedName>
</protein>
<dbReference type="AlphaFoldDB" id="A0A218YYW8"/>
<sequence>MMLIRSLNLLASASIITIAVANPAWTPQQAEISLSLDEVGASRQDDANLAVDEMCRRTFLPEEPNCKEPWFGWTCCRAYSHSADDLQPILKDDELVLPMDEPVGGASE</sequence>
<evidence type="ECO:0000313" key="3">
    <source>
        <dbReference type="Proteomes" id="UP000242519"/>
    </source>
</evidence>
<reference evidence="2 3" key="1">
    <citation type="submission" date="2017-04" db="EMBL/GenBank/DDBJ databases">
        <title>Draft genome sequence of Marssonina coronaria NL1: causal agent of apple blotch.</title>
        <authorList>
            <person name="Cheng Q."/>
        </authorList>
    </citation>
    <scope>NUCLEOTIDE SEQUENCE [LARGE SCALE GENOMIC DNA]</scope>
    <source>
        <strain evidence="2 3">NL1</strain>
    </source>
</reference>
<dbReference type="Proteomes" id="UP000242519">
    <property type="component" value="Unassembled WGS sequence"/>
</dbReference>
<gene>
    <name evidence="2" type="ORF">B2J93_5766</name>
</gene>
<name>A0A218YYW8_9HELO</name>
<accession>A0A218YYW8</accession>
<evidence type="ECO:0000313" key="2">
    <source>
        <dbReference type="EMBL" id="OWP00196.1"/>
    </source>
</evidence>
<comment type="caution">
    <text evidence="2">The sequence shown here is derived from an EMBL/GenBank/DDBJ whole genome shotgun (WGS) entry which is preliminary data.</text>
</comment>
<organism evidence="2 3">
    <name type="scientific">Diplocarpon coronariae</name>
    <dbReference type="NCBI Taxonomy" id="2795749"/>
    <lineage>
        <taxon>Eukaryota</taxon>
        <taxon>Fungi</taxon>
        <taxon>Dikarya</taxon>
        <taxon>Ascomycota</taxon>
        <taxon>Pezizomycotina</taxon>
        <taxon>Leotiomycetes</taxon>
        <taxon>Helotiales</taxon>
        <taxon>Drepanopezizaceae</taxon>
        <taxon>Diplocarpon</taxon>
    </lineage>
</organism>
<feature type="chain" id="PRO_5013370169" evidence="1">
    <location>
        <begin position="22"/>
        <end position="108"/>
    </location>
</feature>